<protein>
    <submittedName>
        <fullName evidence="3">Histidine kinase</fullName>
    </submittedName>
</protein>
<dbReference type="EMBL" id="JAUKPO010000016">
    <property type="protein sequence ID" value="MDO1449164.1"/>
    <property type="molecule type" value="Genomic_DNA"/>
</dbReference>
<dbReference type="PANTHER" id="PTHR34220:SF7">
    <property type="entry name" value="SENSOR HISTIDINE KINASE YPDA"/>
    <property type="match status" value="1"/>
</dbReference>
<feature type="transmembrane region" description="Helical" evidence="1">
    <location>
        <begin position="121"/>
        <end position="144"/>
    </location>
</feature>
<feature type="domain" description="Signal transduction histidine kinase internal region" evidence="2">
    <location>
        <begin position="165"/>
        <end position="241"/>
    </location>
</feature>
<proteinExistence type="predicted"/>
<gene>
    <name evidence="3" type="ORF">Q0590_23000</name>
</gene>
<keyword evidence="4" id="KW-1185">Reference proteome</keyword>
<dbReference type="InterPro" id="IPR050640">
    <property type="entry name" value="Bact_2-comp_sensor_kinase"/>
</dbReference>
<dbReference type="GO" id="GO:0016301">
    <property type="term" value="F:kinase activity"/>
    <property type="evidence" value="ECO:0007669"/>
    <property type="project" value="UniProtKB-KW"/>
</dbReference>
<organism evidence="3 4">
    <name type="scientific">Rhodocytophaga aerolata</name>
    <dbReference type="NCBI Taxonomy" id="455078"/>
    <lineage>
        <taxon>Bacteria</taxon>
        <taxon>Pseudomonadati</taxon>
        <taxon>Bacteroidota</taxon>
        <taxon>Cytophagia</taxon>
        <taxon>Cytophagales</taxon>
        <taxon>Rhodocytophagaceae</taxon>
        <taxon>Rhodocytophaga</taxon>
    </lineage>
</organism>
<keyword evidence="1" id="KW-0472">Membrane</keyword>
<feature type="transmembrane region" description="Helical" evidence="1">
    <location>
        <begin position="41"/>
        <end position="61"/>
    </location>
</feature>
<evidence type="ECO:0000256" key="1">
    <source>
        <dbReference type="SAM" id="Phobius"/>
    </source>
</evidence>
<comment type="caution">
    <text evidence="3">The sequence shown here is derived from an EMBL/GenBank/DDBJ whole genome shotgun (WGS) entry which is preliminary data.</text>
</comment>
<keyword evidence="1" id="KW-0812">Transmembrane</keyword>
<keyword evidence="3" id="KW-0808">Transferase</keyword>
<dbReference type="Pfam" id="PF06580">
    <property type="entry name" value="His_kinase"/>
    <property type="match status" value="1"/>
</dbReference>
<feature type="transmembrane region" description="Helical" evidence="1">
    <location>
        <begin position="7"/>
        <end position="26"/>
    </location>
</feature>
<feature type="transmembrane region" description="Helical" evidence="1">
    <location>
        <begin position="73"/>
        <end position="101"/>
    </location>
</feature>
<accession>A0ABT8RAY3</accession>
<evidence type="ECO:0000259" key="2">
    <source>
        <dbReference type="Pfam" id="PF06580"/>
    </source>
</evidence>
<dbReference type="PANTHER" id="PTHR34220">
    <property type="entry name" value="SENSOR HISTIDINE KINASE YPDA"/>
    <property type="match status" value="1"/>
</dbReference>
<evidence type="ECO:0000313" key="4">
    <source>
        <dbReference type="Proteomes" id="UP001168528"/>
    </source>
</evidence>
<keyword evidence="1" id="KW-1133">Transmembrane helix</keyword>
<sequence>MKPLRLLLLLLAGTLIGGVFYTYLFYSETGKTPNYTENVQLLLYTLATFVAVAAVVSVLRLRLNKWFPWQQMITVRLLTGMLLHILLSLLIIGVSASLYVYTTAARQPAGVFLETYRDGAIKVGILVFLGVFVYTIVDVTLFSYKQFAQQQLTSVRLTQTQLSLQLQILRNQLSPHFLFNSMNTISALVYQNRATAEQFIRKLAHTYQYILSTHTKPLVTLSEETQFLHAYIFMLEARFEGAVDIQINLPDHVMQSRIPPLTLQLLVENAVKHNQATKENPLQIKIYVDMYDQITVKNTIQPKETGNDSFKIGLDNIRGRYQYLTNRQIQVLKDSHFTVKLPPIEPVHEATIHS</sequence>
<dbReference type="InterPro" id="IPR010559">
    <property type="entry name" value="Sig_transdc_His_kin_internal"/>
</dbReference>
<evidence type="ECO:0000313" key="3">
    <source>
        <dbReference type="EMBL" id="MDO1449164.1"/>
    </source>
</evidence>
<reference evidence="3" key="1">
    <citation type="submission" date="2023-07" db="EMBL/GenBank/DDBJ databases">
        <title>The genome sequence of Rhodocytophaga aerolata KACC 12507.</title>
        <authorList>
            <person name="Zhang X."/>
        </authorList>
    </citation>
    <scope>NUCLEOTIDE SEQUENCE</scope>
    <source>
        <strain evidence="3">KACC 12507</strain>
    </source>
</reference>
<dbReference type="Proteomes" id="UP001168528">
    <property type="component" value="Unassembled WGS sequence"/>
</dbReference>
<keyword evidence="3" id="KW-0418">Kinase</keyword>
<name>A0ABT8RAY3_9BACT</name>
<dbReference type="RefSeq" id="WP_302039965.1">
    <property type="nucleotide sequence ID" value="NZ_JAUKPO010000016.1"/>
</dbReference>